<organism evidence="2 3">
    <name type="scientific">Gnathostoma spinigerum</name>
    <dbReference type="NCBI Taxonomy" id="75299"/>
    <lineage>
        <taxon>Eukaryota</taxon>
        <taxon>Metazoa</taxon>
        <taxon>Ecdysozoa</taxon>
        <taxon>Nematoda</taxon>
        <taxon>Chromadorea</taxon>
        <taxon>Rhabditida</taxon>
        <taxon>Spirurina</taxon>
        <taxon>Gnathostomatomorpha</taxon>
        <taxon>Gnathostomatoidea</taxon>
        <taxon>Gnathostomatidae</taxon>
        <taxon>Gnathostoma</taxon>
    </lineage>
</organism>
<feature type="transmembrane region" description="Helical" evidence="1">
    <location>
        <begin position="38"/>
        <end position="59"/>
    </location>
</feature>
<keyword evidence="1" id="KW-0472">Membrane</keyword>
<evidence type="ECO:0000313" key="3">
    <source>
        <dbReference type="Proteomes" id="UP001608902"/>
    </source>
</evidence>
<dbReference type="AlphaFoldDB" id="A0ABD6E5U7"/>
<evidence type="ECO:0000256" key="1">
    <source>
        <dbReference type="SAM" id="Phobius"/>
    </source>
</evidence>
<protein>
    <submittedName>
        <fullName evidence="2">Uncharacterized protein</fullName>
    </submittedName>
</protein>
<dbReference type="EMBL" id="JBGFUD010000900">
    <property type="protein sequence ID" value="MFH4975428.1"/>
    <property type="molecule type" value="Genomic_DNA"/>
</dbReference>
<reference evidence="2 3" key="1">
    <citation type="submission" date="2024-08" db="EMBL/GenBank/DDBJ databases">
        <title>Gnathostoma spinigerum genome.</title>
        <authorList>
            <person name="Gonzalez-Bertolin B."/>
            <person name="Monzon S."/>
            <person name="Zaballos A."/>
            <person name="Jimenez P."/>
            <person name="Dekumyoy P."/>
            <person name="Varona S."/>
            <person name="Cuesta I."/>
            <person name="Sumanam S."/>
            <person name="Adisakwattana P."/>
            <person name="Gasser R.B."/>
            <person name="Hernandez-Gonzalez A."/>
            <person name="Young N.D."/>
            <person name="Perteguer M.J."/>
        </authorList>
    </citation>
    <scope>NUCLEOTIDE SEQUENCE [LARGE SCALE GENOMIC DNA]</scope>
    <source>
        <strain evidence="2">AL3</strain>
        <tissue evidence="2">Liver</tissue>
    </source>
</reference>
<accession>A0ABD6E5U7</accession>
<dbReference type="Proteomes" id="UP001608902">
    <property type="component" value="Unassembled WGS sequence"/>
</dbReference>
<gene>
    <name evidence="2" type="ORF">AB6A40_002137</name>
</gene>
<keyword evidence="1" id="KW-0812">Transmembrane</keyword>
<name>A0ABD6E5U7_9BILA</name>
<keyword evidence="3" id="KW-1185">Reference proteome</keyword>
<proteinExistence type="predicted"/>
<keyword evidence="1" id="KW-1133">Transmembrane helix</keyword>
<evidence type="ECO:0000313" key="2">
    <source>
        <dbReference type="EMBL" id="MFH4975428.1"/>
    </source>
</evidence>
<sequence>MVIVDFVYKHDRCKTFSSQFHFPTVMNVKHNCVLCPSLALFVVALLSAAITLLISRYLYTGTKCSVAKAIRDDVFGDEVRWREAESYVVARKHVILLKLRDTGRCFIAPQKEKSPKEGDNHNHYRPNDGQQYELVPGPLSSPVIEQIGGEEALKFCDSQVTYLLKRPKEHLPCAESTEGERRKRAERSLRQHRYEGNNRAQCKDVLIECHGGVVGEIRVCNDMMVEIRCVEGIGQHEPQTNDHPH</sequence>
<comment type="caution">
    <text evidence="2">The sequence shown here is derived from an EMBL/GenBank/DDBJ whole genome shotgun (WGS) entry which is preliminary data.</text>
</comment>